<dbReference type="Proteomes" id="UP001187415">
    <property type="component" value="Unassembled WGS sequence"/>
</dbReference>
<gene>
    <name evidence="1" type="ORF">Q5P01_007501</name>
</gene>
<organism evidence="1 2">
    <name type="scientific">Channa striata</name>
    <name type="common">Snakehead murrel</name>
    <name type="synonym">Ophicephalus striatus</name>
    <dbReference type="NCBI Taxonomy" id="64152"/>
    <lineage>
        <taxon>Eukaryota</taxon>
        <taxon>Metazoa</taxon>
        <taxon>Chordata</taxon>
        <taxon>Craniata</taxon>
        <taxon>Vertebrata</taxon>
        <taxon>Euteleostomi</taxon>
        <taxon>Actinopterygii</taxon>
        <taxon>Neopterygii</taxon>
        <taxon>Teleostei</taxon>
        <taxon>Neoteleostei</taxon>
        <taxon>Acanthomorphata</taxon>
        <taxon>Anabantaria</taxon>
        <taxon>Anabantiformes</taxon>
        <taxon>Channoidei</taxon>
        <taxon>Channidae</taxon>
        <taxon>Channa</taxon>
    </lineage>
</organism>
<comment type="caution">
    <text evidence="1">The sequence shown here is derived from an EMBL/GenBank/DDBJ whole genome shotgun (WGS) entry which is preliminary data.</text>
</comment>
<dbReference type="EMBL" id="JAUPFM010000005">
    <property type="protein sequence ID" value="KAK2851225.1"/>
    <property type="molecule type" value="Genomic_DNA"/>
</dbReference>
<dbReference type="AlphaFoldDB" id="A0AA88N425"/>
<reference evidence="1" key="1">
    <citation type="submission" date="2023-07" db="EMBL/GenBank/DDBJ databases">
        <title>Chromosome-level Genome Assembly of Striped Snakehead (Channa striata).</title>
        <authorList>
            <person name="Liu H."/>
        </authorList>
    </citation>
    <scope>NUCLEOTIDE SEQUENCE</scope>
    <source>
        <strain evidence="1">Gz</strain>
        <tissue evidence="1">Muscle</tissue>
    </source>
</reference>
<protein>
    <submittedName>
        <fullName evidence="1">Uncharacterized protein</fullName>
    </submittedName>
</protein>
<evidence type="ECO:0000313" key="1">
    <source>
        <dbReference type="EMBL" id="KAK2851225.1"/>
    </source>
</evidence>
<keyword evidence="2" id="KW-1185">Reference proteome</keyword>
<accession>A0AA88N425</accession>
<proteinExistence type="predicted"/>
<sequence length="66" mass="7737">MGHSARWKREQRRREDRLIVQDRWGRGRSVSLVAPQHILTDSCRPVHQQILITDLSSVQLDGLLKH</sequence>
<name>A0AA88N425_CHASR</name>
<evidence type="ECO:0000313" key="2">
    <source>
        <dbReference type="Proteomes" id="UP001187415"/>
    </source>
</evidence>